<dbReference type="RefSeq" id="WP_013224683.1">
    <property type="nucleotide sequence ID" value="NC_014318.1"/>
</dbReference>
<accession>A0A0H3D1T8</accession>
<dbReference type="AlphaFoldDB" id="A0A0H3D1T8"/>
<proteinExistence type="predicted"/>
<dbReference type="eggNOG" id="ENOG5033X8U">
    <property type="taxonomic scope" value="Bacteria"/>
</dbReference>
<dbReference type="GeneID" id="92870592"/>
<evidence type="ECO:0000313" key="2">
    <source>
        <dbReference type="Proteomes" id="UP000000328"/>
    </source>
</evidence>
<gene>
    <name evidence="1" type="ordered locus">AMED_2815</name>
</gene>
<evidence type="ECO:0000313" key="1">
    <source>
        <dbReference type="EMBL" id="ADJ44610.1"/>
    </source>
</evidence>
<name>A0A0H3D1T8_AMYMU</name>
<dbReference type="EMBL" id="CP002000">
    <property type="protein sequence ID" value="ADJ44610.1"/>
    <property type="molecule type" value="Genomic_DNA"/>
</dbReference>
<reference evidence="1 2" key="1">
    <citation type="journal article" date="2010" name="Cell Res.">
        <title>Complete genome sequence of the rifamycin SV-producing Amycolatopsis mediterranei U32 revealed its genetic characteristics in phylogeny and metabolism.</title>
        <authorList>
            <person name="Zhao W."/>
            <person name="Zhong Y."/>
            <person name="Yuan H."/>
            <person name="Wang J."/>
            <person name="Zheng H."/>
            <person name="Wang Y."/>
            <person name="Cen X."/>
            <person name="Xu F."/>
            <person name="Bai J."/>
            <person name="Han X."/>
            <person name="Lu G."/>
            <person name="Zhu Y."/>
            <person name="Shao Z."/>
            <person name="Yan H."/>
            <person name="Li C."/>
            <person name="Peng N."/>
            <person name="Zhang Z."/>
            <person name="Zhang Y."/>
            <person name="Lin W."/>
            <person name="Fan Y."/>
            <person name="Qin Z."/>
            <person name="Hu Y."/>
            <person name="Zhu B."/>
            <person name="Wang S."/>
            <person name="Ding X."/>
            <person name="Zhao G.P."/>
        </authorList>
    </citation>
    <scope>NUCLEOTIDE SEQUENCE [LARGE SCALE GENOMIC DNA]</scope>
    <source>
        <strain evidence="2">U-32</strain>
    </source>
</reference>
<dbReference type="OrthoDB" id="3294797at2"/>
<dbReference type="PATRIC" id="fig|749927.5.peg.2907"/>
<dbReference type="Proteomes" id="UP000000328">
    <property type="component" value="Chromosome"/>
</dbReference>
<dbReference type="KEGG" id="amd:AMED_2815"/>
<sequence>MNRNRLAAIIGTIILLGALVFVAGGKLPWTGGPAADQPCDIPGRLPVSSPAVTSGLIKVVEQGFSQDPSGLVSLGAVVENTGADVAYRIPVRFRLFDAAHHELPETTAGELSVEIPLLLPGRRIGAGTGAYRRNTQVIDTEAGAGPNAWLPRAAVGSLTPVTATYVRSKRFYPDNPGYIDVHYRETSANCRALDHRATAAIFRDRTGRIAGGDSGPAGAPLTFRDTHGHDVVVEPQPAAGSSCSPGERETWVIPSVGAPAGADDSRTEVYPYCGLGPE</sequence>
<organism evidence="1 2">
    <name type="scientific">Amycolatopsis mediterranei (strain U-32)</name>
    <dbReference type="NCBI Taxonomy" id="749927"/>
    <lineage>
        <taxon>Bacteria</taxon>
        <taxon>Bacillati</taxon>
        <taxon>Actinomycetota</taxon>
        <taxon>Actinomycetes</taxon>
        <taxon>Pseudonocardiales</taxon>
        <taxon>Pseudonocardiaceae</taxon>
        <taxon>Amycolatopsis</taxon>
    </lineage>
</organism>
<dbReference type="HOGENOM" id="CLU_999805_0_0_11"/>
<protein>
    <submittedName>
        <fullName evidence="1">Uncharacterized protein</fullName>
    </submittedName>
</protein>